<dbReference type="EMBL" id="VUNH01000001">
    <property type="protein sequence ID" value="MST54513.1"/>
    <property type="molecule type" value="Genomic_DNA"/>
</dbReference>
<dbReference type="PANTHER" id="PTHR33909:SF1">
    <property type="entry name" value="SEC TRANSLOCON ACCESSORY COMPLEX SUBUNIT YAJC"/>
    <property type="match status" value="1"/>
</dbReference>
<dbReference type="NCBIfam" id="TIGR00739">
    <property type="entry name" value="yajC"/>
    <property type="match status" value="1"/>
</dbReference>
<feature type="transmembrane region" description="Helical" evidence="10">
    <location>
        <begin position="6"/>
        <end position="26"/>
    </location>
</feature>
<gene>
    <name evidence="11" type="primary">yajC</name>
    <name evidence="11" type="ORF">FYJ74_00375</name>
</gene>
<dbReference type="AlphaFoldDB" id="A0A6L5Y8J8"/>
<keyword evidence="6" id="KW-0653">Protein transport</keyword>
<evidence type="ECO:0000256" key="7">
    <source>
        <dbReference type="ARBA" id="ARBA00022989"/>
    </source>
</evidence>
<keyword evidence="5 10" id="KW-0812">Transmembrane</keyword>
<evidence type="ECO:0000256" key="3">
    <source>
        <dbReference type="ARBA" id="ARBA00022448"/>
    </source>
</evidence>
<keyword evidence="8" id="KW-0811">Translocation</keyword>
<keyword evidence="3" id="KW-0813">Transport</keyword>
<evidence type="ECO:0000256" key="4">
    <source>
        <dbReference type="ARBA" id="ARBA00022475"/>
    </source>
</evidence>
<evidence type="ECO:0000256" key="2">
    <source>
        <dbReference type="ARBA" id="ARBA00006742"/>
    </source>
</evidence>
<evidence type="ECO:0000256" key="9">
    <source>
        <dbReference type="ARBA" id="ARBA00023136"/>
    </source>
</evidence>
<evidence type="ECO:0000256" key="10">
    <source>
        <dbReference type="SAM" id="Phobius"/>
    </source>
</evidence>
<protein>
    <submittedName>
        <fullName evidence="11">Preprotein translocase subunit YajC</fullName>
    </submittedName>
</protein>
<dbReference type="GO" id="GO:0005886">
    <property type="term" value="C:plasma membrane"/>
    <property type="evidence" value="ECO:0007669"/>
    <property type="project" value="UniProtKB-SubCell"/>
</dbReference>
<dbReference type="Proteomes" id="UP000473699">
    <property type="component" value="Unassembled WGS sequence"/>
</dbReference>
<proteinExistence type="inferred from homology"/>
<dbReference type="RefSeq" id="WP_154527656.1">
    <property type="nucleotide sequence ID" value="NZ_VUNH01000001.1"/>
</dbReference>
<reference evidence="11 12" key="1">
    <citation type="submission" date="2019-08" db="EMBL/GenBank/DDBJ databases">
        <title>In-depth cultivation of the pig gut microbiome towards novel bacterial diversity and tailored functional studies.</title>
        <authorList>
            <person name="Wylensek D."/>
            <person name="Hitch T.C.A."/>
            <person name="Clavel T."/>
        </authorList>
    </citation>
    <scope>NUCLEOTIDE SEQUENCE [LARGE SCALE GENOMIC DNA]</scope>
    <source>
        <strain evidence="11 12">SM-530-WT-4B</strain>
    </source>
</reference>
<comment type="similarity">
    <text evidence="2">Belongs to the YajC family.</text>
</comment>
<dbReference type="PANTHER" id="PTHR33909">
    <property type="entry name" value="SEC TRANSLOCON ACCESSORY COMPLEX SUBUNIT YAJC"/>
    <property type="match status" value="1"/>
</dbReference>
<organism evidence="11 12">
    <name type="scientific">Pyramidobacter porci</name>
    <dbReference type="NCBI Taxonomy" id="2605789"/>
    <lineage>
        <taxon>Bacteria</taxon>
        <taxon>Thermotogati</taxon>
        <taxon>Synergistota</taxon>
        <taxon>Synergistia</taxon>
        <taxon>Synergistales</taxon>
        <taxon>Dethiosulfovibrionaceae</taxon>
        <taxon>Pyramidobacter</taxon>
    </lineage>
</organism>
<keyword evidence="9 10" id="KW-0472">Membrane</keyword>
<dbReference type="Pfam" id="PF02699">
    <property type="entry name" value="YajC"/>
    <property type="match status" value="1"/>
</dbReference>
<comment type="subcellular location">
    <subcellularLocation>
        <location evidence="1">Cell membrane</location>
        <topology evidence="1">Single-pass membrane protein</topology>
    </subcellularLocation>
</comment>
<dbReference type="SMART" id="SM01323">
    <property type="entry name" value="YajC"/>
    <property type="match status" value="1"/>
</dbReference>
<dbReference type="GO" id="GO:0015031">
    <property type="term" value="P:protein transport"/>
    <property type="evidence" value="ECO:0007669"/>
    <property type="project" value="UniProtKB-KW"/>
</dbReference>
<keyword evidence="4" id="KW-1003">Cell membrane</keyword>
<accession>A0A6L5Y8J8</accession>
<sequence>MQSKGLYYTLLYVGVLIVFYYLFILIPGKKRKRAHDEMQQCVKSGDRVVTIGGVKGTVVEAGEETLVIETGGSRIEILRGAVQMVCK</sequence>
<evidence type="ECO:0000256" key="1">
    <source>
        <dbReference type="ARBA" id="ARBA00004162"/>
    </source>
</evidence>
<evidence type="ECO:0000313" key="11">
    <source>
        <dbReference type="EMBL" id="MST54513.1"/>
    </source>
</evidence>
<name>A0A6L5Y8J8_9BACT</name>
<keyword evidence="7 10" id="KW-1133">Transmembrane helix</keyword>
<evidence type="ECO:0000256" key="5">
    <source>
        <dbReference type="ARBA" id="ARBA00022692"/>
    </source>
</evidence>
<evidence type="ECO:0000256" key="8">
    <source>
        <dbReference type="ARBA" id="ARBA00023010"/>
    </source>
</evidence>
<dbReference type="PRINTS" id="PR01853">
    <property type="entry name" value="YAJCTRNLCASE"/>
</dbReference>
<dbReference type="InterPro" id="IPR003849">
    <property type="entry name" value="Preprotein_translocase_YajC"/>
</dbReference>
<keyword evidence="12" id="KW-1185">Reference proteome</keyword>
<comment type="caution">
    <text evidence="11">The sequence shown here is derived from an EMBL/GenBank/DDBJ whole genome shotgun (WGS) entry which is preliminary data.</text>
</comment>
<evidence type="ECO:0000256" key="6">
    <source>
        <dbReference type="ARBA" id="ARBA00022927"/>
    </source>
</evidence>
<evidence type="ECO:0000313" key="12">
    <source>
        <dbReference type="Proteomes" id="UP000473699"/>
    </source>
</evidence>